<proteinExistence type="predicted"/>
<accession>A0A8H7Q1F4</accession>
<dbReference type="GO" id="GO:0016071">
    <property type="term" value="P:mRNA metabolic process"/>
    <property type="evidence" value="ECO:0007669"/>
    <property type="project" value="UniProtKB-ARBA"/>
</dbReference>
<evidence type="ECO:0000313" key="2">
    <source>
        <dbReference type="EMBL" id="KAG2184347.1"/>
    </source>
</evidence>
<evidence type="ECO:0000256" key="1">
    <source>
        <dbReference type="SAM" id="MobiDB-lite"/>
    </source>
</evidence>
<dbReference type="InterPro" id="IPR028322">
    <property type="entry name" value="PNRC-like_rgn"/>
</dbReference>
<dbReference type="Pfam" id="PF15365">
    <property type="entry name" value="PNRC"/>
    <property type="match status" value="1"/>
</dbReference>
<organism evidence="2 3">
    <name type="scientific">Umbelopsis vinacea</name>
    <dbReference type="NCBI Taxonomy" id="44442"/>
    <lineage>
        <taxon>Eukaryota</taxon>
        <taxon>Fungi</taxon>
        <taxon>Fungi incertae sedis</taxon>
        <taxon>Mucoromycota</taxon>
        <taxon>Mucoromycotina</taxon>
        <taxon>Umbelopsidomycetes</taxon>
        <taxon>Umbelopsidales</taxon>
        <taxon>Umbelopsidaceae</taxon>
        <taxon>Umbelopsis</taxon>
    </lineage>
</organism>
<feature type="compositionally biased region" description="Basic residues" evidence="1">
    <location>
        <begin position="18"/>
        <end position="30"/>
    </location>
</feature>
<dbReference type="OrthoDB" id="2388351at2759"/>
<protein>
    <submittedName>
        <fullName evidence="2">Uncharacterized protein</fullName>
    </submittedName>
</protein>
<evidence type="ECO:0000313" key="3">
    <source>
        <dbReference type="Proteomes" id="UP000612746"/>
    </source>
</evidence>
<name>A0A8H7Q1F4_9FUNG</name>
<keyword evidence="3" id="KW-1185">Reference proteome</keyword>
<comment type="caution">
    <text evidence="2">The sequence shown here is derived from an EMBL/GenBank/DDBJ whole genome shotgun (WGS) entry which is preliminary data.</text>
</comment>
<dbReference type="AlphaFoldDB" id="A0A8H7Q1F4"/>
<gene>
    <name evidence="2" type="ORF">INT44_009362</name>
</gene>
<reference evidence="2" key="1">
    <citation type="submission" date="2020-12" db="EMBL/GenBank/DDBJ databases">
        <title>Metabolic potential, ecology and presence of endohyphal bacteria is reflected in genomic diversity of Mucoromycotina.</title>
        <authorList>
            <person name="Muszewska A."/>
            <person name="Okrasinska A."/>
            <person name="Steczkiewicz K."/>
            <person name="Drgas O."/>
            <person name="Orlowska M."/>
            <person name="Perlinska-Lenart U."/>
            <person name="Aleksandrzak-Piekarczyk T."/>
            <person name="Szatraj K."/>
            <person name="Zielenkiewicz U."/>
            <person name="Pilsyk S."/>
            <person name="Malc E."/>
            <person name="Mieczkowski P."/>
            <person name="Kruszewska J.S."/>
            <person name="Biernat P."/>
            <person name="Pawlowska J."/>
        </authorList>
    </citation>
    <scope>NUCLEOTIDE SEQUENCE</scope>
    <source>
        <strain evidence="2">WA0000051536</strain>
    </source>
</reference>
<dbReference type="Proteomes" id="UP000612746">
    <property type="component" value="Unassembled WGS sequence"/>
</dbReference>
<feature type="compositionally biased region" description="Low complexity" evidence="1">
    <location>
        <begin position="83"/>
        <end position="93"/>
    </location>
</feature>
<feature type="compositionally biased region" description="Polar residues" evidence="1">
    <location>
        <begin position="99"/>
        <end position="108"/>
    </location>
</feature>
<sequence length="261" mass="28628">MDITTSQEHTKAQSKANHSPKNKKSNRKSPKPTPKGAVTMTPPTQPQQKSPKKPSNKAVASPSPRKNTPRNAKKANSSHRKPSLSANSSGSSSAEDNVPQLSYASSGTESDDSDHFDTQLSYDMYALNINRCVYESPTYNTLAGPALTKLQRYHSQQAKQAAGNRRQKVAIATQDAKYAGPTFSNAPAPNKLPLPGFNHAQKADVELQRRSRDLFNLLVPQQQPPMNNVYNSHVPPQMSHERALTLNEIQQGLRAVLKIQA</sequence>
<dbReference type="EMBL" id="JAEPRA010000006">
    <property type="protein sequence ID" value="KAG2184347.1"/>
    <property type="molecule type" value="Genomic_DNA"/>
</dbReference>
<feature type="region of interest" description="Disordered" evidence="1">
    <location>
        <begin position="1"/>
        <end position="115"/>
    </location>
</feature>
<feature type="compositionally biased region" description="Basic residues" evidence="1">
    <location>
        <begin position="67"/>
        <end position="82"/>
    </location>
</feature>